<feature type="transmembrane region" description="Helical" evidence="1">
    <location>
        <begin position="317"/>
        <end position="333"/>
    </location>
</feature>
<accession>A0ABU4F542</accession>
<comment type="caution">
    <text evidence="2">The sequence shown here is derived from an EMBL/GenBank/DDBJ whole genome shotgun (WGS) entry which is preliminary data.</text>
</comment>
<reference evidence="2 3" key="1">
    <citation type="submission" date="2023-10" db="EMBL/GenBank/DDBJ databases">
        <title>Characterization of rhizosphere-enriched actinobacteria from wheat plants lab-grown on chernevaya soil.</title>
        <authorList>
            <person name="Tikhonova E.N."/>
            <person name="Konopkin A."/>
            <person name="Kravchenko I.K."/>
        </authorList>
    </citation>
    <scope>NUCLEOTIDE SEQUENCE [LARGE SCALE GENOMIC DNA]</scope>
    <source>
        <strain evidence="2 3">RR29</strain>
    </source>
</reference>
<keyword evidence="1" id="KW-0812">Transmembrane</keyword>
<proteinExistence type="predicted"/>
<dbReference type="Proteomes" id="UP001187346">
    <property type="component" value="Unassembled WGS sequence"/>
</dbReference>
<keyword evidence="1" id="KW-0472">Membrane</keyword>
<evidence type="ECO:0008006" key="4">
    <source>
        <dbReference type="Google" id="ProtNLM"/>
    </source>
</evidence>
<evidence type="ECO:0000256" key="1">
    <source>
        <dbReference type="SAM" id="Phobius"/>
    </source>
</evidence>
<gene>
    <name evidence="2" type="ORF">R5A26_07060</name>
</gene>
<protein>
    <recommendedName>
        <fullName evidence="4">DUF2207 domain-containing protein</fullName>
    </recommendedName>
</protein>
<feature type="transmembrane region" description="Helical" evidence="1">
    <location>
        <begin position="293"/>
        <end position="311"/>
    </location>
</feature>
<keyword evidence="3" id="KW-1185">Reference proteome</keyword>
<dbReference type="EMBL" id="JAWMAJ010000016">
    <property type="protein sequence ID" value="MDV7215707.1"/>
    <property type="molecule type" value="Genomic_DNA"/>
</dbReference>
<name>A0ABU4F542_9ACTN</name>
<organism evidence="2 3">
    <name type="scientific">Streptomyces prunicolor</name>
    <dbReference type="NCBI Taxonomy" id="67348"/>
    <lineage>
        <taxon>Bacteria</taxon>
        <taxon>Bacillati</taxon>
        <taxon>Actinomycetota</taxon>
        <taxon>Actinomycetes</taxon>
        <taxon>Kitasatosporales</taxon>
        <taxon>Streptomycetaceae</taxon>
        <taxon>Streptomyces</taxon>
    </lineage>
</organism>
<sequence>MTKGDYGGLVVAAWTLSSLLLVTTATSQSNSDRTLLERLWWKWATDQARERRADLERKIATSDHARRPDTHTLNYLQRDDILFQASQRVFRVKLRVPAATAVPAGLVLAIAVASGKPHEWQGAFIVGALLWPFVFTLMIVQLVAKQGMQRWTTEIVTARARGAYEALLKPPVTLGCEPPNAFPFRAPQVSAVEALEGLAASLEHYALQRALPDGRTPMPQVVAHYSSAAAFVRELRDGVELDRPDEGKRALLEMERILKILADGRMRDFAPDHVASEVLLKRRQQHQVRRRQVLRLAAFTVCAAGVGAIFALASQTLGIAIVTAVAAVVAASWDRNLQTSTNRDGT</sequence>
<dbReference type="RefSeq" id="WP_317770487.1">
    <property type="nucleotide sequence ID" value="NZ_JAWMAJ010000016.1"/>
</dbReference>
<keyword evidence="1" id="KW-1133">Transmembrane helix</keyword>
<evidence type="ECO:0000313" key="2">
    <source>
        <dbReference type="EMBL" id="MDV7215707.1"/>
    </source>
</evidence>
<feature type="transmembrane region" description="Helical" evidence="1">
    <location>
        <begin position="120"/>
        <end position="140"/>
    </location>
</feature>
<evidence type="ECO:0000313" key="3">
    <source>
        <dbReference type="Proteomes" id="UP001187346"/>
    </source>
</evidence>
<feature type="transmembrane region" description="Helical" evidence="1">
    <location>
        <begin position="96"/>
        <end position="114"/>
    </location>
</feature>